<comment type="caution">
    <text evidence="12">The sequence shown here is derived from an EMBL/GenBank/DDBJ whole genome shotgun (WGS) entry which is preliminary data.</text>
</comment>
<dbReference type="UniPathway" id="UPA00035">
    <property type="reaction ID" value="UER00041"/>
</dbReference>
<feature type="domain" description="Glycosyl transferase family 3" evidence="10">
    <location>
        <begin position="88"/>
        <end position="338"/>
    </location>
</feature>
<evidence type="ECO:0000256" key="9">
    <source>
        <dbReference type="HAMAP-Rule" id="MF_00211"/>
    </source>
</evidence>
<evidence type="ECO:0000256" key="6">
    <source>
        <dbReference type="ARBA" id="ARBA00023141"/>
    </source>
</evidence>
<feature type="binding site" evidence="9">
    <location>
        <position position="241"/>
    </location>
    <ligand>
        <name>Mg(2+)</name>
        <dbReference type="ChEBI" id="CHEBI:18420"/>
        <label>2</label>
    </ligand>
</feature>
<dbReference type="EC" id="2.4.2.18" evidence="9"/>
<evidence type="ECO:0000256" key="3">
    <source>
        <dbReference type="ARBA" id="ARBA00022676"/>
    </source>
</evidence>
<dbReference type="Pfam" id="PF02885">
    <property type="entry name" value="Glycos_trans_3N"/>
    <property type="match status" value="1"/>
</dbReference>
<comment type="cofactor">
    <cofactor evidence="9">
        <name>Mg(2+)</name>
        <dbReference type="ChEBI" id="CHEBI:18420"/>
    </cofactor>
    <text evidence="9">Binds 2 magnesium ions per monomer.</text>
</comment>
<keyword evidence="5 9" id="KW-0822">Tryptophan biosynthesis</keyword>
<evidence type="ECO:0000256" key="5">
    <source>
        <dbReference type="ARBA" id="ARBA00022822"/>
    </source>
</evidence>
<evidence type="ECO:0000256" key="4">
    <source>
        <dbReference type="ARBA" id="ARBA00022679"/>
    </source>
</evidence>
<dbReference type="HAMAP" id="MF_00211">
    <property type="entry name" value="TrpD"/>
    <property type="match status" value="1"/>
</dbReference>
<feature type="binding site" evidence="9">
    <location>
        <position position="103"/>
    </location>
    <ligand>
        <name>5-phospho-alpha-D-ribose 1-diphosphate</name>
        <dbReference type="ChEBI" id="CHEBI:58017"/>
    </ligand>
</feature>
<dbReference type="InterPro" id="IPR035902">
    <property type="entry name" value="Nuc_phospho_transferase"/>
</dbReference>
<dbReference type="InterPro" id="IPR005940">
    <property type="entry name" value="Anthranilate_Pribosyl_Tfrase"/>
</dbReference>
<keyword evidence="13" id="KW-1185">Reference proteome</keyword>
<feature type="domain" description="Glycosyl transferase family 3 N-terminal" evidence="11">
    <location>
        <begin position="10"/>
        <end position="70"/>
    </location>
</feature>
<keyword evidence="2 9" id="KW-0028">Amino-acid biosynthesis</keyword>
<keyword evidence="9" id="KW-0460">Magnesium</keyword>
<comment type="subunit">
    <text evidence="9">Homodimer.</text>
</comment>
<dbReference type="InterPro" id="IPR036320">
    <property type="entry name" value="Glycosyl_Trfase_fam3_N_dom_sf"/>
</dbReference>
<evidence type="ECO:0000313" key="13">
    <source>
        <dbReference type="Proteomes" id="UP000294813"/>
    </source>
</evidence>
<feature type="binding site" evidence="9">
    <location>
        <position position="95"/>
    </location>
    <ligand>
        <name>5-phospho-alpha-D-ribose 1-diphosphate</name>
        <dbReference type="ChEBI" id="CHEBI:58017"/>
    </ligand>
</feature>
<dbReference type="Gene3D" id="3.40.1030.10">
    <property type="entry name" value="Nucleoside phosphorylase/phosphoribosyltransferase catalytic domain"/>
    <property type="match status" value="1"/>
</dbReference>
<dbReference type="Gene3D" id="1.20.970.10">
    <property type="entry name" value="Transferase, Pyrimidine Nucleoside Phosphorylase, Chain C"/>
    <property type="match status" value="1"/>
</dbReference>
<dbReference type="SUPFAM" id="SSF47648">
    <property type="entry name" value="Nucleoside phosphorylase/phosphoribosyltransferase N-terminal domain"/>
    <property type="match status" value="1"/>
</dbReference>
<dbReference type="Pfam" id="PF00591">
    <property type="entry name" value="Glycos_transf_3"/>
    <property type="match status" value="1"/>
</dbReference>
<comment type="similarity">
    <text evidence="8">In the C-terminal section; belongs to the anthranilate phosphoribosyltransferase family.</text>
</comment>
<evidence type="ECO:0000256" key="8">
    <source>
        <dbReference type="ARBA" id="ARBA00061188"/>
    </source>
</evidence>
<proteinExistence type="inferred from homology"/>
<dbReference type="GO" id="GO:0000287">
    <property type="term" value="F:magnesium ion binding"/>
    <property type="evidence" value="ECO:0007669"/>
    <property type="project" value="UniProtKB-UniRule"/>
</dbReference>
<dbReference type="RefSeq" id="WP_131919481.1">
    <property type="nucleotide sequence ID" value="NZ_JAOQNU010000014.1"/>
</dbReference>
<keyword evidence="6 9" id="KW-0057">Aromatic amino acid biosynthesis</keyword>
<feature type="binding site" evidence="9">
    <location>
        <begin position="105"/>
        <end position="108"/>
    </location>
    <ligand>
        <name>5-phospho-alpha-D-ribose 1-diphosphate</name>
        <dbReference type="ChEBI" id="CHEBI:58017"/>
    </ligand>
</feature>
<comment type="similarity">
    <text evidence="9">Belongs to the anthranilate phosphoribosyltransferase family.</text>
</comment>
<dbReference type="SUPFAM" id="SSF52418">
    <property type="entry name" value="Nucleoside phosphorylase/phosphoribosyltransferase catalytic domain"/>
    <property type="match status" value="1"/>
</dbReference>
<dbReference type="NCBIfam" id="TIGR01245">
    <property type="entry name" value="trpD"/>
    <property type="match status" value="1"/>
</dbReference>
<gene>
    <name evidence="9" type="primary">trpD</name>
    <name evidence="12" type="ORF">EDD73_11560</name>
</gene>
<feature type="binding site" evidence="9">
    <location>
        <begin position="123"/>
        <end position="131"/>
    </location>
    <ligand>
        <name>5-phospho-alpha-D-ribose 1-diphosphate</name>
        <dbReference type="ChEBI" id="CHEBI:58017"/>
    </ligand>
</feature>
<evidence type="ECO:0000313" key="12">
    <source>
        <dbReference type="EMBL" id="TCP63814.1"/>
    </source>
</evidence>
<dbReference type="PANTHER" id="PTHR43285">
    <property type="entry name" value="ANTHRANILATE PHOSPHORIBOSYLTRANSFERASE"/>
    <property type="match status" value="1"/>
</dbReference>
<sequence>MSKGMEIARESLNTLLAGERLGEERALAVMDAVMDGNVPTSQLAGILIALRLLGEGEEEIAGLARAMRRRVERELQPYRTKGFDVLQDRVIDTCGTGGDCAGTFNISTAAALIVAAAGVPVAKHGNRAVSGKAGSADVLEALGIAVDVSPALSFRCLTETGFGFFFAPRCHRAMAHAAPARRELGVPTVFNLLGPLTNPAGARRQLLGINRNARVGLMARVLARLGVQHAWVVHGLDGLDEISLTGPTEVARLKNGVVEETIIDPHDFGFSYCRPEDLQGGDKEHNAAIVQSVLRGVPGPAHDIVVLNAAAALCVAERVNDLSEGIRLAQAMITGGAASRLLARLQRLTNEQTLENQAVG</sequence>
<dbReference type="GO" id="GO:0005829">
    <property type="term" value="C:cytosol"/>
    <property type="evidence" value="ECO:0007669"/>
    <property type="project" value="TreeGrafter"/>
</dbReference>
<dbReference type="EMBL" id="SLXT01000015">
    <property type="protein sequence ID" value="TCP63814.1"/>
    <property type="molecule type" value="Genomic_DNA"/>
</dbReference>
<evidence type="ECO:0000259" key="11">
    <source>
        <dbReference type="Pfam" id="PF02885"/>
    </source>
</evidence>
<keyword evidence="9" id="KW-0479">Metal-binding</keyword>
<feature type="binding site" evidence="9">
    <location>
        <position position="240"/>
    </location>
    <ligand>
        <name>Mg(2+)</name>
        <dbReference type="ChEBI" id="CHEBI:18420"/>
        <label>2</label>
    </ligand>
</feature>
<evidence type="ECO:0000256" key="1">
    <source>
        <dbReference type="ARBA" id="ARBA00004907"/>
    </source>
</evidence>
<comment type="catalytic activity">
    <reaction evidence="7 9">
        <text>N-(5-phospho-beta-D-ribosyl)anthranilate + diphosphate = 5-phospho-alpha-D-ribose 1-diphosphate + anthranilate</text>
        <dbReference type="Rhea" id="RHEA:11768"/>
        <dbReference type="ChEBI" id="CHEBI:16567"/>
        <dbReference type="ChEBI" id="CHEBI:18277"/>
        <dbReference type="ChEBI" id="CHEBI:33019"/>
        <dbReference type="ChEBI" id="CHEBI:58017"/>
        <dbReference type="EC" id="2.4.2.18"/>
    </reaction>
</comment>
<reference evidence="12 13" key="1">
    <citation type="submission" date="2019-03" db="EMBL/GenBank/DDBJ databases">
        <title>Genomic Encyclopedia of Type Strains, Phase IV (KMG-IV): sequencing the most valuable type-strain genomes for metagenomic binning, comparative biology and taxonomic classification.</title>
        <authorList>
            <person name="Goeker M."/>
        </authorList>
    </citation>
    <scope>NUCLEOTIDE SEQUENCE [LARGE SCALE GENOMIC DNA]</scope>
    <source>
        <strain evidence="12 13">DSM 11170</strain>
    </source>
</reference>
<dbReference type="InterPro" id="IPR017459">
    <property type="entry name" value="Glycosyl_Trfase_fam3_N_dom"/>
</dbReference>
<dbReference type="Proteomes" id="UP000294813">
    <property type="component" value="Unassembled WGS sequence"/>
</dbReference>
<dbReference type="GO" id="GO:0000162">
    <property type="term" value="P:L-tryptophan biosynthetic process"/>
    <property type="evidence" value="ECO:0007669"/>
    <property type="project" value="UniProtKB-UniRule"/>
</dbReference>
<comment type="caution">
    <text evidence="9">Lacks conserved residue(s) required for the propagation of feature annotation.</text>
</comment>
<organism evidence="12 13">
    <name type="scientific">Heliophilum fasciatum</name>
    <dbReference type="NCBI Taxonomy" id="35700"/>
    <lineage>
        <taxon>Bacteria</taxon>
        <taxon>Bacillati</taxon>
        <taxon>Bacillota</taxon>
        <taxon>Clostridia</taxon>
        <taxon>Eubacteriales</taxon>
        <taxon>Heliobacteriaceae</taxon>
        <taxon>Heliophilum</taxon>
    </lineage>
</organism>
<feature type="binding site" evidence="9">
    <location>
        <position position="181"/>
    </location>
    <ligand>
        <name>anthranilate</name>
        <dbReference type="ChEBI" id="CHEBI:16567"/>
        <label>2</label>
    </ligand>
</feature>
<dbReference type="OrthoDB" id="9806430at2"/>
<keyword evidence="3 9" id="KW-0328">Glycosyltransferase</keyword>
<evidence type="ECO:0000256" key="2">
    <source>
        <dbReference type="ARBA" id="ARBA00022605"/>
    </source>
</evidence>
<feature type="binding site" evidence="9">
    <location>
        <position position="95"/>
    </location>
    <ligand>
        <name>anthranilate</name>
        <dbReference type="ChEBI" id="CHEBI:16567"/>
        <label>1</label>
    </ligand>
</feature>
<evidence type="ECO:0000259" key="10">
    <source>
        <dbReference type="Pfam" id="PF00591"/>
    </source>
</evidence>
<dbReference type="GO" id="GO:0004048">
    <property type="term" value="F:anthranilate phosphoribosyltransferase activity"/>
    <property type="evidence" value="ECO:0007669"/>
    <property type="project" value="UniProtKB-UniRule"/>
</dbReference>
<feature type="binding site" evidence="9">
    <location>
        <position position="126"/>
    </location>
    <ligand>
        <name>anthranilate</name>
        <dbReference type="ChEBI" id="CHEBI:16567"/>
        <label>1</label>
    </ligand>
</feature>
<keyword evidence="4 9" id="KW-0808">Transferase</keyword>
<comment type="pathway">
    <text evidence="1 9">Amino-acid biosynthesis; L-tryptophan biosynthesis; L-tryptophan from chorismate: step 2/5.</text>
</comment>
<dbReference type="PANTHER" id="PTHR43285:SF2">
    <property type="entry name" value="ANTHRANILATE PHOSPHORIBOSYLTRANSFERASE"/>
    <property type="match status" value="1"/>
</dbReference>
<evidence type="ECO:0000256" key="7">
    <source>
        <dbReference type="ARBA" id="ARBA00052328"/>
    </source>
</evidence>
<protein>
    <recommendedName>
        <fullName evidence="9">Anthranilate phosphoribosyltransferase</fullName>
        <ecNumber evidence="9">2.4.2.18</ecNumber>
    </recommendedName>
</protein>
<name>A0A4R2RLI7_9FIRM</name>
<feature type="binding site" evidence="9">
    <location>
        <position position="107"/>
    </location>
    <ligand>
        <name>Mg(2+)</name>
        <dbReference type="ChEBI" id="CHEBI:18420"/>
        <label>1</label>
    </ligand>
</feature>
<accession>A0A4R2RLI7</accession>
<dbReference type="AlphaFoldDB" id="A0A4R2RLI7"/>
<feature type="binding site" evidence="9">
    <location>
        <position position="135"/>
    </location>
    <ligand>
        <name>5-phospho-alpha-D-ribose 1-diphosphate</name>
        <dbReference type="ChEBI" id="CHEBI:58017"/>
    </ligand>
</feature>
<feature type="binding site" evidence="9">
    <location>
        <begin position="98"/>
        <end position="99"/>
    </location>
    <ligand>
        <name>5-phospho-alpha-D-ribose 1-diphosphate</name>
        <dbReference type="ChEBI" id="CHEBI:58017"/>
    </ligand>
</feature>
<comment type="function">
    <text evidence="9">Catalyzes the transfer of the phosphoribosyl group of 5-phosphorylribose-1-pyrophosphate (PRPP) to anthranilate to yield N-(5'-phosphoribosyl)-anthranilate (PRA).</text>
</comment>
<feature type="binding site" evidence="9">
    <location>
        <position position="241"/>
    </location>
    <ligand>
        <name>Mg(2+)</name>
        <dbReference type="ChEBI" id="CHEBI:18420"/>
        <label>1</label>
    </ligand>
</feature>
<dbReference type="InterPro" id="IPR000312">
    <property type="entry name" value="Glycosyl_Trfase_fam3"/>
</dbReference>
<dbReference type="FunFam" id="3.40.1030.10:FF:000002">
    <property type="entry name" value="Anthranilate phosphoribosyltransferase"/>
    <property type="match status" value="1"/>
</dbReference>